<feature type="transmembrane region" description="Helical" evidence="7">
    <location>
        <begin position="57"/>
        <end position="78"/>
    </location>
</feature>
<dbReference type="Proteomes" id="UP000029033">
    <property type="component" value="Unassembled WGS sequence"/>
</dbReference>
<organism evidence="8 9">
    <name type="scientific">Bifidobacterium scardovii</name>
    <dbReference type="NCBI Taxonomy" id="158787"/>
    <lineage>
        <taxon>Bacteria</taxon>
        <taxon>Bacillati</taxon>
        <taxon>Actinomycetota</taxon>
        <taxon>Actinomycetes</taxon>
        <taxon>Bifidobacteriales</taxon>
        <taxon>Bifidobacteriaceae</taxon>
        <taxon>Bifidobacterium</taxon>
    </lineage>
</organism>
<evidence type="ECO:0000256" key="1">
    <source>
        <dbReference type="ARBA" id="ARBA00004141"/>
    </source>
</evidence>
<dbReference type="EMBL" id="JGZO01000002">
    <property type="protein sequence ID" value="KFI95501.1"/>
    <property type="molecule type" value="Genomic_DNA"/>
</dbReference>
<evidence type="ECO:0000256" key="7">
    <source>
        <dbReference type="SAM" id="Phobius"/>
    </source>
</evidence>
<dbReference type="PANTHER" id="PTHR36838:SF3">
    <property type="entry name" value="TRANSPORTER AUXIN EFFLUX CARRIER EC FAMILY"/>
    <property type="match status" value="1"/>
</dbReference>
<dbReference type="STRING" id="158787.BSCA_0532"/>
<dbReference type="RefSeq" id="WP_033517127.1">
    <property type="nucleotide sequence ID" value="NZ_CAUPKV010000013.1"/>
</dbReference>
<accession>A0A087DJ01</accession>
<sequence length="200" mass="21072">MVAVAKILAIILLGYALKRVGLFGADNYKVLQKMVLYVTLPAAIITSFATGRHDLGLLWISLFGLVCATIPLVTMFVVSRRMPVARRAFLMLNGSGFNVGNFTLPILQTFIGPAAALPAIMFDVGNSIMMSAGNYVTTAALLPLDETARKAVVLICFAPAGIFSAIFADKVLGNARLSGFCLTATGITGVAVMAIANTLL</sequence>
<evidence type="ECO:0000313" key="9">
    <source>
        <dbReference type="Proteomes" id="UP000029033"/>
    </source>
</evidence>
<reference evidence="8 9" key="1">
    <citation type="submission" date="2014-03" db="EMBL/GenBank/DDBJ databases">
        <title>Genomics of Bifidobacteria.</title>
        <authorList>
            <person name="Ventura M."/>
            <person name="Milani C."/>
            <person name="Lugli G.A."/>
        </authorList>
    </citation>
    <scope>NUCLEOTIDE SEQUENCE [LARGE SCALE GENOMIC DNA]</scope>
    <source>
        <strain evidence="8 9">LMG 21589</strain>
    </source>
</reference>
<dbReference type="AlphaFoldDB" id="A0A087DJ01"/>
<feature type="transmembrane region" description="Helical" evidence="7">
    <location>
        <begin position="99"/>
        <end position="121"/>
    </location>
</feature>
<evidence type="ECO:0000313" key="8">
    <source>
        <dbReference type="EMBL" id="KFI95501.1"/>
    </source>
</evidence>
<evidence type="ECO:0000256" key="2">
    <source>
        <dbReference type="ARBA" id="ARBA00022448"/>
    </source>
</evidence>
<keyword evidence="5 7" id="KW-1133">Transmembrane helix</keyword>
<feature type="transmembrane region" description="Helical" evidence="7">
    <location>
        <begin position="151"/>
        <end position="168"/>
    </location>
</feature>
<feature type="transmembrane region" description="Helical" evidence="7">
    <location>
        <begin position="34"/>
        <end position="51"/>
    </location>
</feature>
<keyword evidence="4 7" id="KW-0812">Transmembrane</keyword>
<dbReference type="InterPro" id="IPR004776">
    <property type="entry name" value="Mem_transp_PIN-like"/>
</dbReference>
<evidence type="ECO:0000256" key="5">
    <source>
        <dbReference type="ARBA" id="ARBA00022989"/>
    </source>
</evidence>
<dbReference type="Pfam" id="PF03547">
    <property type="entry name" value="Mem_trans"/>
    <property type="match status" value="1"/>
</dbReference>
<dbReference type="GeneID" id="85166678"/>
<keyword evidence="6 7" id="KW-0472">Membrane</keyword>
<gene>
    <name evidence="8" type="ORF">BSCA_0532</name>
</gene>
<comment type="caution">
    <text evidence="8">The sequence shown here is derived from an EMBL/GenBank/DDBJ whole genome shotgun (WGS) entry which is preliminary data.</text>
</comment>
<evidence type="ECO:0000256" key="6">
    <source>
        <dbReference type="ARBA" id="ARBA00023136"/>
    </source>
</evidence>
<dbReference type="PANTHER" id="PTHR36838">
    <property type="entry name" value="AUXIN EFFLUX CARRIER FAMILY PROTEIN"/>
    <property type="match status" value="1"/>
</dbReference>
<evidence type="ECO:0000256" key="3">
    <source>
        <dbReference type="ARBA" id="ARBA00022475"/>
    </source>
</evidence>
<dbReference type="GO" id="GO:0016020">
    <property type="term" value="C:membrane"/>
    <property type="evidence" value="ECO:0007669"/>
    <property type="project" value="UniProtKB-SubCell"/>
</dbReference>
<keyword evidence="9" id="KW-1185">Reference proteome</keyword>
<proteinExistence type="predicted"/>
<dbReference type="eggNOG" id="COG0679">
    <property type="taxonomic scope" value="Bacteria"/>
</dbReference>
<comment type="subcellular location">
    <subcellularLocation>
        <location evidence="1">Membrane</location>
        <topology evidence="1">Multi-pass membrane protein</topology>
    </subcellularLocation>
</comment>
<keyword evidence="2" id="KW-0813">Transport</keyword>
<name>A0A087DJ01_9BIFI</name>
<evidence type="ECO:0000256" key="4">
    <source>
        <dbReference type="ARBA" id="ARBA00022692"/>
    </source>
</evidence>
<dbReference type="OrthoDB" id="3238334at2"/>
<keyword evidence="3" id="KW-1003">Cell membrane</keyword>
<protein>
    <submittedName>
        <fullName evidence="8">Permease</fullName>
    </submittedName>
</protein>
<feature type="transmembrane region" description="Helical" evidence="7">
    <location>
        <begin position="180"/>
        <end position="199"/>
    </location>
</feature>
<dbReference type="GO" id="GO:0055085">
    <property type="term" value="P:transmembrane transport"/>
    <property type="evidence" value="ECO:0007669"/>
    <property type="project" value="InterPro"/>
</dbReference>